<dbReference type="InterPro" id="IPR021986">
    <property type="entry name" value="Spherulin4"/>
</dbReference>
<dbReference type="EMBL" id="WVTA01000021">
    <property type="protein sequence ID" value="KAK3197156.1"/>
    <property type="molecule type" value="Genomic_DNA"/>
</dbReference>
<dbReference type="PANTHER" id="PTHR35040">
    <property type="match status" value="1"/>
</dbReference>
<evidence type="ECO:0000313" key="2">
    <source>
        <dbReference type="Proteomes" id="UP001280581"/>
    </source>
</evidence>
<protein>
    <recommendedName>
        <fullName evidence="3">Spherulin-4</fullName>
    </recommendedName>
</protein>
<comment type="caution">
    <text evidence="1">The sequence shown here is derived from an EMBL/GenBank/DDBJ whole genome shotgun (WGS) entry which is preliminary data.</text>
</comment>
<organism evidence="1 2">
    <name type="scientific">Pseudopithomyces chartarum</name>
    <dbReference type="NCBI Taxonomy" id="1892770"/>
    <lineage>
        <taxon>Eukaryota</taxon>
        <taxon>Fungi</taxon>
        <taxon>Dikarya</taxon>
        <taxon>Ascomycota</taxon>
        <taxon>Pezizomycotina</taxon>
        <taxon>Dothideomycetes</taxon>
        <taxon>Pleosporomycetidae</taxon>
        <taxon>Pleosporales</taxon>
        <taxon>Massarineae</taxon>
        <taxon>Didymosphaeriaceae</taxon>
        <taxon>Pseudopithomyces</taxon>
    </lineage>
</organism>
<dbReference type="PANTHER" id="PTHR35040:SF7">
    <property type="entry name" value="FIBRONECTIN TYPE-III DOMAIN-CONTAINING PROTEIN-RELATED"/>
    <property type="match status" value="1"/>
</dbReference>
<proteinExistence type="predicted"/>
<dbReference type="Pfam" id="PF12138">
    <property type="entry name" value="Spherulin4"/>
    <property type="match status" value="1"/>
</dbReference>
<dbReference type="AlphaFoldDB" id="A0AAN6RAK1"/>
<dbReference type="Proteomes" id="UP001280581">
    <property type="component" value="Unassembled WGS sequence"/>
</dbReference>
<evidence type="ECO:0008006" key="3">
    <source>
        <dbReference type="Google" id="ProtNLM"/>
    </source>
</evidence>
<evidence type="ECO:0000313" key="1">
    <source>
        <dbReference type="EMBL" id="KAK3197156.1"/>
    </source>
</evidence>
<keyword evidence="2" id="KW-1185">Reference proteome</keyword>
<gene>
    <name evidence="1" type="ORF">GRF29_1536g862510</name>
</gene>
<name>A0AAN6RAK1_9PLEO</name>
<accession>A0AAN6RAK1</accession>
<sequence length="221" mass="25402">MSILLPLYVYPWPGSWDPLYWEAAKNPNLNFKVILNPCSGPCMGSLPETPYINEIPRLKDYPNIKTLGFDEIPGLYHWQKHDYLRSATNAVQSNKNLGEKIIVHNPGTLPDWTWNYLDLANITVIFEDTFAHFIDATKFNALKNFSTLSNSPTSAFSIMLHSFGNVPNELVEWTVTQMKHMAEWNFATDVAVAGEYWHSFPSILDVFITRYAQLKEQERGR</sequence>
<reference evidence="1 2" key="1">
    <citation type="submission" date="2021-02" db="EMBL/GenBank/DDBJ databases">
        <title>Genome assembly of Pseudopithomyces chartarum.</title>
        <authorList>
            <person name="Jauregui R."/>
            <person name="Singh J."/>
            <person name="Voisey C."/>
        </authorList>
    </citation>
    <scope>NUCLEOTIDE SEQUENCE [LARGE SCALE GENOMIC DNA]</scope>
    <source>
        <strain evidence="1 2">AGR01</strain>
    </source>
</reference>